<comment type="caution">
    <text evidence="2">The sequence shown here is derived from an EMBL/GenBank/DDBJ whole genome shotgun (WGS) entry which is preliminary data.</text>
</comment>
<organism evidence="2 3">
    <name type="scientific">Anaerostipes amylophilus</name>
    <dbReference type="NCBI Taxonomy" id="2981779"/>
    <lineage>
        <taxon>Bacteria</taxon>
        <taxon>Bacillati</taxon>
        <taxon>Bacillota</taxon>
        <taxon>Clostridia</taxon>
        <taxon>Lachnospirales</taxon>
        <taxon>Lachnospiraceae</taxon>
        <taxon>Anaerostipes</taxon>
    </lineage>
</organism>
<evidence type="ECO:0000313" key="2">
    <source>
        <dbReference type="EMBL" id="MEQ2711379.1"/>
    </source>
</evidence>
<dbReference type="InterPro" id="IPR007936">
    <property type="entry name" value="VapE-like_dom"/>
</dbReference>
<dbReference type="PANTHER" id="PTHR34985">
    <property type="entry name" value="SLR0554 PROTEIN"/>
    <property type="match status" value="1"/>
</dbReference>
<dbReference type="Proteomes" id="UP001482154">
    <property type="component" value="Unassembled WGS sequence"/>
</dbReference>
<dbReference type="EMBL" id="JBBNIN010000013">
    <property type="protein sequence ID" value="MEQ2711379.1"/>
    <property type="molecule type" value="Genomic_DNA"/>
</dbReference>
<dbReference type="RefSeq" id="WP_349111110.1">
    <property type="nucleotide sequence ID" value="NZ_JBBNIN010000013.1"/>
</dbReference>
<feature type="domain" description="Virulence-associated protein E-like" evidence="1">
    <location>
        <begin position="478"/>
        <end position="695"/>
    </location>
</feature>
<sequence>MFQNDLKIKISTGSSRKSKTWLKQEMYWSDFVEKLEHPIRTEETLAEYMGYRKAKQDEIKDVGGFVGGELSGEQRRNENAGYRYLITLDADHIKPGGTDEVIGILENLGCSYVVYSTRKHEEAAPRLRIILPLDQPVSPDEYEPIARRAAEYIGMGIFDPTTFETVRLMYWPSCSKDSQYRFRYADKPFLSKDGMLATYDNWRDITQWPEVPGAVKLRDRSIKKQGNPLEKKGIVGAFCKTYTVEQAMDTFLDGIYEPCDTHPGRYTYTEGSTVGGAVLYEDGLFLYSHHATDPAGGRLCNAFDLVRIHKFYELDYGSKEGTPITRLPSFSAMCEFAMEQPNVAKVITAERYERAQSEFSQDISKEDLDWMEKLSCSSQTGMPNKTIDNVLIILENDPNLKDRLYHDEFANRATVCRPMPWEFHPEFPYKDRAWTDEDDAGLRHYMEKTYGITGEKKILDGMAIYANRHKRHKIREYLTSLNWDGVRRLDTLLIDYFGAEDSEYVRAATRKTLCAAVARAMHPGCKFDYMLILSGAQGVGKSTFFSMLGKDWYSDSMSTFEGKDAAEMVQGYWIIEAGELTGFNRSEMNAVKQFLSKKEDVYRMPYGRRTANFPRNCIIVGTTNDKEFLKDRTGNRRFWPVGLGKQKPKKNIFQELPAEVDQVWAEATARWMLGEPLYMSGDVAKVAQEKQETYREASPKEGVIREFLEKKIPTDWKEKSQAQRRSFFNSEFQVKDESSMVERDRICAAEVWCECFGGDLKQMRRQDTIEINGILNCIDGWQRISSVRFGPYGTQRGYTRVNRVLTD</sequence>
<reference evidence="2 3" key="1">
    <citation type="submission" date="2024-04" db="EMBL/GenBank/DDBJ databases">
        <title>Human intestinal bacterial collection.</title>
        <authorList>
            <person name="Pauvert C."/>
            <person name="Hitch T.C.A."/>
            <person name="Clavel T."/>
        </authorList>
    </citation>
    <scope>NUCLEOTIDE SEQUENCE [LARGE SCALE GENOMIC DNA]</scope>
    <source>
        <strain evidence="2 3">CLA-AA-H249</strain>
    </source>
</reference>
<evidence type="ECO:0000313" key="3">
    <source>
        <dbReference type="Proteomes" id="UP001482154"/>
    </source>
</evidence>
<protein>
    <submittedName>
        <fullName evidence="2">Virulence-associated E family protein</fullName>
    </submittedName>
</protein>
<dbReference type="SUPFAM" id="SSF52540">
    <property type="entry name" value="P-loop containing nucleoside triphosphate hydrolases"/>
    <property type="match status" value="1"/>
</dbReference>
<dbReference type="InterPro" id="IPR027417">
    <property type="entry name" value="P-loop_NTPase"/>
</dbReference>
<evidence type="ECO:0000259" key="1">
    <source>
        <dbReference type="Pfam" id="PF05272"/>
    </source>
</evidence>
<accession>A0ABV1IW04</accession>
<gene>
    <name evidence="2" type="ORF">AAAU51_09350</name>
</gene>
<name>A0ABV1IW04_9FIRM</name>
<proteinExistence type="predicted"/>
<dbReference type="Pfam" id="PF05272">
    <property type="entry name" value="VapE-like_dom"/>
    <property type="match status" value="1"/>
</dbReference>
<keyword evidence="3" id="KW-1185">Reference proteome</keyword>
<dbReference type="PANTHER" id="PTHR34985:SF1">
    <property type="entry name" value="SLR0554 PROTEIN"/>
    <property type="match status" value="1"/>
</dbReference>